<name>A0ABW4JER5_9BACL</name>
<sequence>MWHTLDMIECATIVSSLGTLAMAICSLYQLRRSQRDSFLPILSLDDVERASSGVYRLQVRNYGTGPALNVRIQIHIHEKPLQAVTSFQGHRFHVCHVATNEVKEILLSTTTPLSNEMKLNIDYECIRHRHFASDIPLHDFVPLENEESIH</sequence>
<evidence type="ECO:0000313" key="1">
    <source>
        <dbReference type="EMBL" id="MFD1674229.1"/>
    </source>
</evidence>
<dbReference type="RefSeq" id="WP_377942098.1">
    <property type="nucleotide sequence ID" value="NZ_JBHUCX010000018.1"/>
</dbReference>
<keyword evidence="2" id="KW-1185">Reference proteome</keyword>
<comment type="caution">
    <text evidence="1">The sequence shown here is derived from an EMBL/GenBank/DDBJ whole genome shotgun (WGS) entry which is preliminary data.</text>
</comment>
<accession>A0ABW4JER5</accession>
<reference evidence="2" key="1">
    <citation type="journal article" date="2019" name="Int. J. Syst. Evol. Microbiol.">
        <title>The Global Catalogue of Microorganisms (GCM) 10K type strain sequencing project: providing services to taxonomists for standard genome sequencing and annotation.</title>
        <authorList>
            <consortium name="The Broad Institute Genomics Platform"/>
            <consortium name="The Broad Institute Genome Sequencing Center for Infectious Disease"/>
            <person name="Wu L."/>
            <person name="Ma J."/>
        </authorList>
    </citation>
    <scope>NUCLEOTIDE SEQUENCE [LARGE SCALE GENOMIC DNA]</scope>
    <source>
        <strain evidence="2">CGMCC 1.12286</strain>
    </source>
</reference>
<protein>
    <submittedName>
        <fullName evidence="1">Uncharacterized protein</fullName>
    </submittedName>
</protein>
<evidence type="ECO:0000313" key="2">
    <source>
        <dbReference type="Proteomes" id="UP001597079"/>
    </source>
</evidence>
<dbReference type="Proteomes" id="UP001597079">
    <property type="component" value="Unassembled WGS sequence"/>
</dbReference>
<dbReference type="EMBL" id="JBHUCX010000018">
    <property type="protein sequence ID" value="MFD1674229.1"/>
    <property type="molecule type" value="Genomic_DNA"/>
</dbReference>
<proteinExistence type="predicted"/>
<organism evidence="1 2">
    <name type="scientific">Alicyclobacillus fodiniaquatilis</name>
    <dbReference type="NCBI Taxonomy" id="1661150"/>
    <lineage>
        <taxon>Bacteria</taxon>
        <taxon>Bacillati</taxon>
        <taxon>Bacillota</taxon>
        <taxon>Bacilli</taxon>
        <taxon>Bacillales</taxon>
        <taxon>Alicyclobacillaceae</taxon>
        <taxon>Alicyclobacillus</taxon>
    </lineage>
</organism>
<gene>
    <name evidence="1" type="ORF">ACFSB2_05810</name>
</gene>